<keyword evidence="2" id="KW-1185">Reference proteome</keyword>
<organism evidence="1 2">
    <name type="scientific">Kineosporia succinea</name>
    <dbReference type="NCBI Taxonomy" id="84632"/>
    <lineage>
        <taxon>Bacteria</taxon>
        <taxon>Bacillati</taxon>
        <taxon>Actinomycetota</taxon>
        <taxon>Actinomycetes</taxon>
        <taxon>Kineosporiales</taxon>
        <taxon>Kineosporiaceae</taxon>
        <taxon>Kineosporia</taxon>
    </lineage>
</organism>
<dbReference type="InterPro" id="IPR036689">
    <property type="entry name" value="ESAT-6-like_sf"/>
</dbReference>
<dbReference type="EMBL" id="JAUSQZ010000001">
    <property type="protein sequence ID" value="MDP9830992.1"/>
    <property type="molecule type" value="Genomic_DNA"/>
</dbReference>
<proteinExistence type="predicted"/>
<dbReference type="RefSeq" id="WP_307250334.1">
    <property type="nucleotide sequence ID" value="NZ_JAUSQZ010000001.1"/>
</dbReference>
<dbReference type="SUPFAM" id="SSF140453">
    <property type="entry name" value="EsxAB dimer-like"/>
    <property type="match status" value="1"/>
</dbReference>
<dbReference type="Gene3D" id="1.10.287.1060">
    <property type="entry name" value="ESAT-6-like"/>
    <property type="match status" value="1"/>
</dbReference>
<sequence length="108" mass="11689">MPSDIKVTYDDVKTVSTRLNSANADTVPKLTTVQNTVNALLTDGGGLWLREASPVLEAKYQSFNTSVTQALNAIPSWANQFDNIVTQISDMDRQIVQASEAGGDSSKR</sequence>
<evidence type="ECO:0000313" key="1">
    <source>
        <dbReference type="EMBL" id="MDP9830992.1"/>
    </source>
</evidence>
<dbReference type="Proteomes" id="UP001235712">
    <property type="component" value="Unassembled WGS sequence"/>
</dbReference>
<accession>A0ABT9PE57</accession>
<comment type="caution">
    <text evidence="1">The sequence shown here is derived from an EMBL/GenBank/DDBJ whole genome shotgun (WGS) entry which is preliminary data.</text>
</comment>
<gene>
    <name evidence="1" type="ORF">J2S57_006741</name>
</gene>
<reference evidence="1 2" key="1">
    <citation type="submission" date="2023-07" db="EMBL/GenBank/DDBJ databases">
        <title>Sequencing the genomes of 1000 actinobacteria strains.</title>
        <authorList>
            <person name="Klenk H.-P."/>
        </authorList>
    </citation>
    <scope>NUCLEOTIDE SEQUENCE [LARGE SCALE GENOMIC DNA]</scope>
    <source>
        <strain evidence="1 2">DSM 44388</strain>
    </source>
</reference>
<name>A0ABT9PE57_9ACTN</name>
<protein>
    <submittedName>
        <fullName evidence="1">Uncharacterized protein YukE</fullName>
    </submittedName>
</protein>
<evidence type="ECO:0000313" key="2">
    <source>
        <dbReference type="Proteomes" id="UP001235712"/>
    </source>
</evidence>